<organism evidence="15 16">
    <name type="scientific">Lactobacillus intestinalis DSM 6629</name>
    <dbReference type="NCBI Taxonomy" id="1423761"/>
    <lineage>
        <taxon>Bacteria</taxon>
        <taxon>Bacillati</taxon>
        <taxon>Bacillota</taxon>
        <taxon>Bacilli</taxon>
        <taxon>Lactobacillales</taxon>
        <taxon>Lactobacillaceae</taxon>
        <taxon>Lactobacillus</taxon>
    </lineage>
</organism>
<keyword evidence="8" id="KW-0378">Hydrolase</keyword>
<evidence type="ECO:0000256" key="9">
    <source>
        <dbReference type="ARBA" id="ARBA00022960"/>
    </source>
</evidence>
<evidence type="ECO:0000256" key="1">
    <source>
        <dbReference type="ARBA" id="ARBA00003217"/>
    </source>
</evidence>
<comment type="caution">
    <text evidence="15">The sequence shown here is derived from an EMBL/GenBank/DDBJ whole genome shotgun (WGS) entry which is preliminary data.</text>
</comment>
<reference evidence="15 16" key="1">
    <citation type="journal article" date="2015" name="Genome Announc.">
        <title>Expanding the biotechnology potential of lactobacilli through comparative genomics of 213 strains and associated genera.</title>
        <authorList>
            <person name="Sun Z."/>
            <person name="Harris H.M."/>
            <person name="McCann A."/>
            <person name="Guo C."/>
            <person name="Argimon S."/>
            <person name="Zhang W."/>
            <person name="Yang X."/>
            <person name="Jeffery I.B."/>
            <person name="Cooney J.C."/>
            <person name="Kagawa T.F."/>
            <person name="Liu W."/>
            <person name="Song Y."/>
            <person name="Salvetti E."/>
            <person name="Wrobel A."/>
            <person name="Rasinkangas P."/>
            <person name="Parkhill J."/>
            <person name="Rea M.C."/>
            <person name="O'Sullivan O."/>
            <person name="Ritari J."/>
            <person name="Douillard F.P."/>
            <person name="Paul Ross R."/>
            <person name="Yang R."/>
            <person name="Briner A.E."/>
            <person name="Felis G.E."/>
            <person name="de Vos W.M."/>
            <person name="Barrangou R."/>
            <person name="Klaenhammer T.R."/>
            <person name="Caufield P.W."/>
            <person name="Cui Y."/>
            <person name="Zhang H."/>
            <person name="O'Toole P.W."/>
        </authorList>
    </citation>
    <scope>NUCLEOTIDE SEQUENCE [LARGE SCALE GENOMIC DNA]</scope>
    <source>
        <strain evidence="15 16">DSM 6629</strain>
    </source>
</reference>
<dbReference type="SUPFAM" id="SSF56601">
    <property type="entry name" value="beta-lactamase/transpeptidase-like"/>
    <property type="match status" value="1"/>
</dbReference>
<evidence type="ECO:0000256" key="13">
    <source>
        <dbReference type="RuleBase" id="RU004016"/>
    </source>
</evidence>
<dbReference type="PRINTS" id="PR00725">
    <property type="entry name" value="DADACBPTASE1"/>
</dbReference>
<dbReference type="GO" id="GO:0004180">
    <property type="term" value="F:carboxypeptidase activity"/>
    <property type="evidence" value="ECO:0007669"/>
    <property type="project" value="UniProtKB-KW"/>
</dbReference>
<dbReference type="EMBL" id="AZGN01000019">
    <property type="protein sequence ID" value="KRM33710.1"/>
    <property type="molecule type" value="Genomic_DNA"/>
</dbReference>
<keyword evidence="16" id="KW-1185">Reference proteome</keyword>
<dbReference type="SMART" id="SM00936">
    <property type="entry name" value="PBP5_C"/>
    <property type="match status" value="1"/>
</dbReference>
<dbReference type="Pfam" id="PF00768">
    <property type="entry name" value="Peptidase_S11"/>
    <property type="match status" value="1"/>
</dbReference>
<evidence type="ECO:0000256" key="11">
    <source>
        <dbReference type="ARBA" id="ARBA00023316"/>
    </source>
</evidence>
<evidence type="ECO:0000256" key="8">
    <source>
        <dbReference type="ARBA" id="ARBA00022801"/>
    </source>
</evidence>
<evidence type="ECO:0000256" key="6">
    <source>
        <dbReference type="ARBA" id="ARBA00022670"/>
    </source>
</evidence>
<evidence type="ECO:0000256" key="2">
    <source>
        <dbReference type="ARBA" id="ARBA00004752"/>
    </source>
</evidence>
<evidence type="ECO:0000259" key="14">
    <source>
        <dbReference type="SMART" id="SM00936"/>
    </source>
</evidence>
<evidence type="ECO:0000256" key="4">
    <source>
        <dbReference type="ARBA" id="ARBA00012448"/>
    </source>
</evidence>
<keyword evidence="7" id="KW-0732">Signal</keyword>
<dbReference type="InterPro" id="IPR001967">
    <property type="entry name" value="Peptidase_S11_N"/>
</dbReference>
<dbReference type="Proteomes" id="UP000051735">
    <property type="component" value="Unassembled WGS sequence"/>
</dbReference>
<evidence type="ECO:0000256" key="5">
    <source>
        <dbReference type="ARBA" id="ARBA00022645"/>
    </source>
</evidence>
<evidence type="ECO:0000256" key="7">
    <source>
        <dbReference type="ARBA" id="ARBA00022729"/>
    </source>
</evidence>
<keyword evidence="6" id="KW-0645">Protease</keyword>
<comment type="pathway">
    <text evidence="2">Cell wall biogenesis; peptidoglycan biosynthesis.</text>
</comment>
<dbReference type="EC" id="3.4.16.4" evidence="4"/>
<evidence type="ECO:0000256" key="3">
    <source>
        <dbReference type="ARBA" id="ARBA00007164"/>
    </source>
</evidence>
<evidence type="ECO:0000313" key="16">
    <source>
        <dbReference type="Proteomes" id="UP000051735"/>
    </source>
</evidence>
<gene>
    <name evidence="15" type="ORF">FC44_GL000845</name>
</gene>
<comment type="catalytic activity">
    <reaction evidence="12">
        <text>Preferential cleavage: (Ac)2-L-Lys-D-Ala-|-D-Ala. Also transpeptidation of peptidyl-alanyl moieties that are N-acyl substituents of D-alanine.</text>
        <dbReference type="EC" id="3.4.16.4"/>
    </reaction>
</comment>
<sequence length="440" mass="48416">MTKKGEFSDFMFFHNRIKKTLISLVAVISLVGVGGAFTSAPVLASQYSENQLNLNVKSAIAVDSQTGQILYAKNEDKDLPIASMTKLITIYLTLEAIKDKRLSWNTTIKPTDAILKVANNSEYSNVPLQKNHTYTIRQLFEATLIESANGAAMCLANAVAGNQKEFVDQMRDKVKSWGIKDAKIYTSCGLPNGNVGADAYPGVSKNIENTLSAKDMAIIGMHLINDYPEVLNTTKLAHEDFKDENKTTKMDNFNWMLKGLSQYDSNLQVDGLKTGTTDKAGACFIGTVSKNGGRIITVVMGARHQDGTDPSRFIETKKLINYIYNSYTPVTFKTGEAITGATTTKVINGDKQSVKIGIDSPVTVWDPKDNKSISASLKYDAIEAPVKKGQVANYYEFKSGKEKLVSISNTKQMTVKAQAMSSTAEVNWFVKVWRWITGEN</sequence>
<dbReference type="InterPro" id="IPR018044">
    <property type="entry name" value="Peptidase_S11"/>
</dbReference>
<evidence type="ECO:0000256" key="12">
    <source>
        <dbReference type="ARBA" id="ARBA00034000"/>
    </source>
</evidence>
<dbReference type="SUPFAM" id="SSF69189">
    <property type="entry name" value="Penicillin-binding protein associated domain"/>
    <property type="match status" value="1"/>
</dbReference>
<dbReference type="InterPro" id="IPR015956">
    <property type="entry name" value="Peniciliin-bd_prot_C_sf"/>
</dbReference>
<evidence type="ECO:0000256" key="10">
    <source>
        <dbReference type="ARBA" id="ARBA00022984"/>
    </source>
</evidence>
<dbReference type="PANTHER" id="PTHR21581:SF11">
    <property type="entry name" value="D-ALANYL-D-ALANINE CARBOXYPEPTIDASE DACA"/>
    <property type="match status" value="1"/>
</dbReference>
<keyword evidence="9" id="KW-0133">Cell shape</keyword>
<feature type="domain" description="Peptidase S11 D-Ala-D-Ala carboxypeptidase A C-terminal" evidence="14">
    <location>
        <begin position="327"/>
        <end position="425"/>
    </location>
</feature>
<keyword evidence="11" id="KW-0961">Cell wall biogenesis/degradation</keyword>
<name>A0ABR5PRA8_9LACO</name>
<proteinExistence type="inferred from homology"/>
<keyword evidence="5 15" id="KW-0121">Carboxypeptidase</keyword>
<dbReference type="InterPro" id="IPR037167">
    <property type="entry name" value="Peptidase_S11_C_sf"/>
</dbReference>
<protein>
    <recommendedName>
        <fullName evidence="4">serine-type D-Ala-D-Ala carboxypeptidase</fullName>
        <ecNumber evidence="4">3.4.16.4</ecNumber>
    </recommendedName>
</protein>
<dbReference type="InterPro" id="IPR012907">
    <property type="entry name" value="Peptidase_S11_C"/>
</dbReference>
<comment type="function">
    <text evidence="1">Removes C-terminal D-alanyl residues from sugar-peptide cell wall precursors.</text>
</comment>
<accession>A0ABR5PRA8</accession>
<dbReference type="Gene3D" id="3.40.710.10">
    <property type="entry name" value="DD-peptidase/beta-lactamase superfamily"/>
    <property type="match status" value="1"/>
</dbReference>
<comment type="similarity">
    <text evidence="3 13">Belongs to the peptidase S11 family.</text>
</comment>
<dbReference type="Gene3D" id="2.60.410.10">
    <property type="entry name" value="D-Ala-D-Ala carboxypeptidase, C-terminal domain"/>
    <property type="match status" value="1"/>
</dbReference>
<evidence type="ECO:0000313" key="15">
    <source>
        <dbReference type="EMBL" id="KRM33710.1"/>
    </source>
</evidence>
<dbReference type="InterPro" id="IPR012338">
    <property type="entry name" value="Beta-lactam/transpept-like"/>
</dbReference>
<dbReference type="PANTHER" id="PTHR21581">
    <property type="entry name" value="D-ALANYL-D-ALANINE CARBOXYPEPTIDASE"/>
    <property type="match status" value="1"/>
</dbReference>
<keyword evidence="10" id="KW-0573">Peptidoglycan synthesis</keyword>
<dbReference type="Pfam" id="PF07943">
    <property type="entry name" value="PBP5_C"/>
    <property type="match status" value="1"/>
</dbReference>